<sequence length="389" mass="41733">MSASADAGSESPTATGAGSDAESRETGPDRDVDNDVVAGLSVLVVGTFGGGGVHQYIDGQVARLPDELSVTTHDMGMPPTDSGFTRPLEGVLLGALAALRFPFRSRPDVTHVHTSHRFSFYRAAVYVLFAKYIWRSAVVVHVHGSSFDEFVTTDSRAVAALQDRVFAAADEVIVLSEYWRDVVARRTDRGKVRVLPNAVDPEEYPDDAAGDDGTPHVVFVSNLVERKGVSELVGAVEAVLERRDGIRVSIAGDGPLADEVERLSAEHDEVSYLGYVSEQRKRELLGEGSIFVLPTYAEGLPIAMLEGMAGGNAVVSTAVGSIPEVIDRDTGLLVDPGDVAGLADALETLATDAERRRAMGANCRTAVEDRYSWDRVIDELVSAYHSYAR</sequence>
<dbReference type="InterPro" id="IPR028098">
    <property type="entry name" value="Glyco_trans_4-like_N"/>
</dbReference>
<dbReference type="PANTHER" id="PTHR45947">
    <property type="entry name" value="SULFOQUINOVOSYL TRANSFERASE SQD2"/>
    <property type="match status" value="1"/>
</dbReference>
<dbReference type="GeneID" id="56082091"/>
<dbReference type="Pfam" id="PF13692">
    <property type="entry name" value="Glyco_trans_1_4"/>
    <property type="match status" value="1"/>
</dbReference>
<keyword evidence="4" id="KW-1185">Reference proteome</keyword>
<evidence type="ECO:0000313" key="4">
    <source>
        <dbReference type="Proteomes" id="UP000509346"/>
    </source>
</evidence>
<dbReference type="EMBL" id="CP058909">
    <property type="protein sequence ID" value="QLH81190.1"/>
    <property type="molecule type" value="Genomic_DNA"/>
</dbReference>
<dbReference type="PANTHER" id="PTHR45947:SF3">
    <property type="entry name" value="SULFOQUINOVOSYL TRANSFERASE SQD2"/>
    <property type="match status" value="1"/>
</dbReference>
<protein>
    <submittedName>
        <fullName evidence="3">Glycosyltransferase family 4 protein</fullName>
    </submittedName>
</protein>
<accession>A0A7D5T8Q1</accession>
<feature type="compositionally biased region" description="Basic and acidic residues" evidence="1">
    <location>
        <begin position="21"/>
        <end position="32"/>
    </location>
</feature>
<evidence type="ECO:0000256" key="1">
    <source>
        <dbReference type="SAM" id="MobiDB-lite"/>
    </source>
</evidence>
<evidence type="ECO:0000259" key="2">
    <source>
        <dbReference type="Pfam" id="PF13439"/>
    </source>
</evidence>
<dbReference type="InterPro" id="IPR050194">
    <property type="entry name" value="Glycosyltransferase_grp1"/>
</dbReference>
<reference evidence="3 4" key="1">
    <citation type="submission" date="2020-07" db="EMBL/GenBank/DDBJ databases">
        <title>Halosimplex litoreum sp. nov. and Halosimplex rubrum sp. nov., isolated from different salt environments.</title>
        <authorList>
            <person name="Cui H."/>
        </authorList>
    </citation>
    <scope>NUCLEOTIDE SEQUENCE [LARGE SCALE GENOMIC DNA]</scope>
    <source>
        <strain evidence="3 4">R2</strain>
    </source>
</reference>
<dbReference type="RefSeq" id="WP_179920998.1">
    <property type="nucleotide sequence ID" value="NZ_CP058909.1"/>
</dbReference>
<name>A0A7D5T8Q1_9EURY</name>
<keyword evidence="3" id="KW-0808">Transferase</keyword>
<proteinExistence type="predicted"/>
<dbReference type="SUPFAM" id="SSF53756">
    <property type="entry name" value="UDP-Glycosyltransferase/glycogen phosphorylase"/>
    <property type="match status" value="1"/>
</dbReference>
<dbReference type="GO" id="GO:0016757">
    <property type="term" value="F:glycosyltransferase activity"/>
    <property type="evidence" value="ECO:0007669"/>
    <property type="project" value="TreeGrafter"/>
</dbReference>
<dbReference type="KEGG" id="hpel:HZS54_05840"/>
<organism evidence="3 4">
    <name type="scientific">Halosimplex pelagicum</name>
    <dbReference type="NCBI Taxonomy" id="869886"/>
    <lineage>
        <taxon>Archaea</taxon>
        <taxon>Methanobacteriati</taxon>
        <taxon>Methanobacteriota</taxon>
        <taxon>Stenosarchaea group</taxon>
        <taxon>Halobacteria</taxon>
        <taxon>Halobacteriales</taxon>
        <taxon>Haloarculaceae</taxon>
        <taxon>Halosimplex</taxon>
    </lineage>
</organism>
<evidence type="ECO:0000313" key="3">
    <source>
        <dbReference type="EMBL" id="QLH81190.1"/>
    </source>
</evidence>
<dbReference type="OrthoDB" id="132546at2157"/>
<dbReference type="Proteomes" id="UP000509346">
    <property type="component" value="Chromosome"/>
</dbReference>
<dbReference type="Gene3D" id="3.40.50.2000">
    <property type="entry name" value="Glycogen Phosphorylase B"/>
    <property type="match status" value="2"/>
</dbReference>
<dbReference type="AlphaFoldDB" id="A0A7D5T8Q1"/>
<dbReference type="CDD" id="cd03801">
    <property type="entry name" value="GT4_PimA-like"/>
    <property type="match status" value="1"/>
</dbReference>
<gene>
    <name evidence="3" type="ORF">HZS54_05840</name>
</gene>
<dbReference type="Pfam" id="PF13439">
    <property type="entry name" value="Glyco_transf_4"/>
    <property type="match status" value="1"/>
</dbReference>
<feature type="region of interest" description="Disordered" evidence="1">
    <location>
        <begin position="1"/>
        <end position="32"/>
    </location>
</feature>
<feature type="domain" description="Glycosyltransferase subfamily 4-like N-terminal" evidence="2">
    <location>
        <begin position="83"/>
        <end position="202"/>
    </location>
</feature>